<dbReference type="EMBL" id="CAXITT010000723">
    <property type="protein sequence ID" value="CAL1545555.1"/>
    <property type="molecule type" value="Genomic_DNA"/>
</dbReference>
<sequence>MDAMTRSSRISYACAFGATSHLVYQIILHGQFPVDFTDISYTSTLKVVISMLIYGVVFLPVFASLALDTAFSYGVGSLHVWMFLVVDVFRISECSLS</sequence>
<dbReference type="AlphaFoldDB" id="A0AAV2IHF9"/>
<proteinExistence type="predicted"/>
<dbReference type="GO" id="GO:0038023">
    <property type="term" value="F:signaling receptor activity"/>
    <property type="evidence" value="ECO:0007669"/>
    <property type="project" value="InterPro"/>
</dbReference>
<name>A0AAV2IHF9_LYMST</name>
<gene>
    <name evidence="2" type="ORF">GSLYS_00019038001</name>
</gene>
<protein>
    <submittedName>
        <fullName evidence="2">Uncharacterized protein</fullName>
    </submittedName>
</protein>
<reference evidence="2 3" key="1">
    <citation type="submission" date="2024-04" db="EMBL/GenBank/DDBJ databases">
        <authorList>
            <consortium name="Genoscope - CEA"/>
            <person name="William W."/>
        </authorList>
    </citation>
    <scope>NUCLEOTIDE SEQUENCE [LARGE SCALE GENOMIC DNA]</scope>
</reference>
<keyword evidence="1" id="KW-1133">Transmembrane helix</keyword>
<evidence type="ECO:0000256" key="1">
    <source>
        <dbReference type="SAM" id="Phobius"/>
    </source>
</evidence>
<feature type="transmembrane region" description="Helical" evidence="1">
    <location>
        <begin position="44"/>
        <end position="63"/>
    </location>
</feature>
<evidence type="ECO:0000313" key="3">
    <source>
        <dbReference type="Proteomes" id="UP001497497"/>
    </source>
</evidence>
<dbReference type="Proteomes" id="UP001497497">
    <property type="component" value="Unassembled WGS sequence"/>
</dbReference>
<organism evidence="2 3">
    <name type="scientific">Lymnaea stagnalis</name>
    <name type="common">Great pond snail</name>
    <name type="synonym">Helix stagnalis</name>
    <dbReference type="NCBI Taxonomy" id="6523"/>
    <lineage>
        <taxon>Eukaryota</taxon>
        <taxon>Metazoa</taxon>
        <taxon>Spiralia</taxon>
        <taxon>Lophotrochozoa</taxon>
        <taxon>Mollusca</taxon>
        <taxon>Gastropoda</taxon>
        <taxon>Heterobranchia</taxon>
        <taxon>Euthyneura</taxon>
        <taxon>Panpulmonata</taxon>
        <taxon>Hygrophila</taxon>
        <taxon>Lymnaeoidea</taxon>
        <taxon>Lymnaeidae</taxon>
        <taxon>Lymnaea</taxon>
    </lineage>
</organism>
<dbReference type="InterPro" id="IPR026612">
    <property type="entry name" value="STRA6-like"/>
</dbReference>
<keyword evidence="1" id="KW-0812">Transmembrane</keyword>
<keyword evidence="3" id="KW-1185">Reference proteome</keyword>
<comment type="caution">
    <text evidence="2">The sequence shown here is derived from an EMBL/GenBank/DDBJ whole genome shotgun (WGS) entry which is preliminary data.</text>
</comment>
<evidence type="ECO:0000313" key="2">
    <source>
        <dbReference type="EMBL" id="CAL1545555.1"/>
    </source>
</evidence>
<dbReference type="GO" id="GO:0034632">
    <property type="term" value="F:retinol transmembrane transporter activity"/>
    <property type="evidence" value="ECO:0007669"/>
    <property type="project" value="InterPro"/>
</dbReference>
<dbReference type="Pfam" id="PF14752">
    <property type="entry name" value="RBP_receptor"/>
    <property type="match status" value="1"/>
</dbReference>
<accession>A0AAV2IHF9</accession>
<feature type="non-terminal residue" evidence="2">
    <location>
        <position position="97"/>
    </location>
</feature>
<keyword evidence="1" id="KW-0472">Membrane</keyword>